<keyword evidence="2" id="KW-1185">Reference proteome</keyword>
<gene>
    <name evidence="1" type="ORF">SVUK_LOCUS16582</name>
</gene>
<dbReference type="AlphaFoldDB" id="A0A3P7JS04"/>
<sequence length="69" mass="7587">MIVSSLLSIFNWHSPRRAELDMSAEEAQPEPTPTTEVINTEPDNTVEIITAAPPEQGFNTPVAKPNINE</sequence>
<organism evidence="1 2">
    <name type="scientific">Strongylus vulgaris</name>
    <name type="common">Blood worm</name>
    <dbReference type="NCBI Taxonomy" id="40348"/>
    <lineage>
        <taxon>Eukaryota</taxon>
        <taxon>Metazoa</taxon>
        <taxon>Ecdysozoa</taxon>
        <taxon>Nematoda</taxon>
        <taxon>Chromadorea</taxon>
        <taxon>Rhabditida</taxon>
        <taxon>Rhabditina</taxon>
        <taxon>Rhabditomorpha</taxon>
        <taxon>Strongyloidea</taxon>
        <taxon>Strongylidae</taxon>
        <taxon>Strongylus</taxon>
    </lineage>
</organism>
<protein>
    <submittedName>
        <fullName evidence="1">Uncharacterized protein</fullName>
    </submittedName>
</protein>
<reference evidence="1 2" key="1">
    <citation type="submission" date="2018-11" db="EMBL/GenBank/DDBJ databases">
        <authorList>
            <consortium name="Pathogen Informatics"/>
        </authorList>
    </citation>
    <scope>NUCLEOTIDE SEQUENCE [LARGE SCALE GENOMIC DNA]</scope>
</reference>
<proteinExistence type="predicted"/>
<dbReference type="Proteomes" id="UP000270094">
    <property type="component" value="Unassembled WGS sequence"/>
</dbReference>
<evidence type="ECO:0000313" key="1">
    <source>
        <dbReference type="EMBL" id="VDM81584.1"/>
    </source>
</evidence>
<name>A0A3P7JS04_STRVU</name>
<dbReference type="EMBL" id="UYYB01113611">
    <property type="protein sequence ID" value="VDM81584.1"/>
    <property type="molecule type" value="Genomic_DNA"/>
</dbReference>
<dbReference type="OrthoDB" id="10516305at2759"/>
<evidence type="ECO:0000313" key="2">
    <source>
        <dbReference type="Proteomes" id="UP000270094"/>
    </source>
</evidence>
<accession>A0A3P7JS04</accession>